<protein>
    <submittedName>
        <fullName evidence="1">Uncharacterized protein</fullName>
    </submittedName>
</protein>
<dbReference type="Proteomes" id="UP000479190">
    <property type="component" value="Unassembled WGS sequence"/>
</dbReference>
<accession>A0A6H5J772</accession>
<dbReference type="EMBL" id="CADCXV010001430">
    <property type="protein sequence ID" value="CAB0044360.1"/>
    <property type="molecule type" value="Genomic_DNA"/>
</dbReference>
<evidence type="ECO:0000313" key="1">
    <source>
        <dbReference type="EMBL" id="CAB0044360.1"/>
    </source>
</evidence>
<organism evidence="1 2">
    <name type="scientific">Trichogramma brassicae</name>
    <dbReference type="NCBI Taxonomy" id="86971"/>
    <lineage>
        <taxon>Eukaryota</taxon>
        <taxon>Metazoa</taxon>
        <taxon>Ecdysozoa</taxon>
        <taxon>Arthropoda</taxon>
        <taxon>Hexapoda</taxon>
        <taxon>Insecta</taxon>
        <taxon>Pterygota</taxon>
        <taxon>Neoptera</taxon>
        <taxon>Endopterygota</taxon>
        <taxon>Hymenoptera</taxon>
        <taxon>Apocrita</taxon>
        <taxon>Proctotrupomorpha</taxon>
        <taxon>Chalcidoidea</taxon>
        <taxon>Trichogrammatidae</taxon>
        <taxon>Trichogramma</taxon>
    </lineage>
</organism>
<dbReference type="AlphaFoldDB" id="A0A6H5J772"/>
<reference evidence="1 2" key="1">
    <citation type="submission" date="2020-02" db="EMBL/GenBank/DDBJ databases">
        <authorList>
            <person name="Ferguson B K."/>
        </authorList>
    </citation>
    <scope>NUCLEOTIDE SEQUENCE [LARGE SCALE GENOMIC DNA]</scope>
</reference>
<proteinExistence type="predicted"/>
<gene>
    <name evidence="1" type="ORF">TBRA_LOCUS15948</name>
</gene>
<keyword evidence="2" id="KW-1185">Reference proteome</keyword>
<dbReference type="OrthoDB" id="8193306at2759"/>
<name>A0A6H5J772_9HYME</name>
<sequence length="249" mass="28728">MFESAAEFLREPPESIRSSLFHCCFRAQYPARRKISRFYTKQITYRQFKSRFDGEYAYKKYEIQLKSSLSLIPNVSRSRVFTRFSQQGYLPSIAYSKGPIDSKVNSTANAHLKKDCEAVSCMEIDTHEIQSVADCMDVDSAPSTSKRQKLDEFNSRPTNEKALKYGFPVLHAWIRFMEFVLHVSYRLKLKEKSWQIPKKDKEIFENVKNTKSAIQKGLRESLGVIVDQSKPGSGNTNNGNLSKYKYGLI</sequence>
<evidence type="ECO:0000313" key="2">
    <source>
        <dbReference type="Proteomes" id="UP000479190"/>
    </source>
</evidence>